<proteinExistence type="predicted"/>
<protein>
    <submittedName>
        <fullName evidence="2">Uncharacterized protein</fullName>
    </submittedName>
</protein>
<organism evidence="2 3">
    <name type="scientific">Plakobranchus ocellatus</name>
    <dbReference type="NCBI Taxonomy" id="259542"/>
    <lineage>
        <taxon>Eukaryota</taxon>
        <taxon>Metazoa</taxon>
        <taxon>Spiralia</taxon>
        <taxon>Lophotrochozoa</taxon>
        <taxon>Mollusca</taxon>
        <taxon>Gastropoda</taxon>
        <taxon>Heterobranchia</taxon>
        <taxon>Euthyneura</taxon>
        <taxon>Panpulmonata</taxon>
        <taxon>Sacoglossa</taxon>
        <taxon>Placobranchoidea</taxon>
        <taxon>Plakobranchidae</taxon>
        <taxon>Plakobranchus</taxon>
    </lineage>
</organism>
<reference evidence="2 3" key="1">
    <citation type="journal article" date="2021" name="Elife">
        <title>Chloroplast acquisition without the gene transfer in kleptoplastic sea slugs, Plakobranchus ocellatus.</title>
        <authorList>
            <person name="Maeda T."/>
            <person name="Takahashi S."/>
            <person name="Yoshida T."/>
            <person name="Shimamura S."/>
            <person name="Takaki Y."/>
            <person name="Nagai Y."/>
            <person name="Toyoda A."/>
            <person name="Suzuki Y."/>
            <person name="Arimoto A."/>
            <person name="Ishii H."/>
            <person name="Satoh N."/>
            <person name="Nishiyama T."/>
            <person name="Hasebe M."/>
            <person name="Maruyama T."/>
            <person name="Minagawa J."/>
            <person name="Obokata J."/>
            <person name="Shigenobu S."/>
        </authorList>
    </citation>
    <scope>NUCLEOTIDE SEQUENCE [LARGE SCALE GENOMIC DNA]</scope>
</reference>
<dbReference type="AlphaFoldDB" id="A0AAV4CS69"/>
<accession>A0AAV4CS69</accession>
<sequence length="225" mass="24720">MDIVALVEPDKSLSMSGLNPGTVGAIVSLTIDQSQARRLGIDFFFPTCEVKSLHHARKCLHVSKKLNHDLIDEVRIYLTGKQPKLRAAAFRLWTTLCRTASTRHRQYPPPGISKASAPVRHRQCPPPGILKGSAPVRHRQYPPPGIPKASAPVNHQQYPPPGISKTSAPIRLHQYPPKGTPKGSPPVCLRQYPPPGIPKPSAPVHLRQYSSPREPTASASDHLRQ</sequence>
<evidence type="ECO:0000256" key="1">
    <source>
        <dbReference type="SAM" id="MobiDB-lite"/>
    </source>
</evidence>
<feature type="compositionally biased region" description="Polar residues" evidence="1">
    <location>
        <begin position="208"/>
        <end position="219"/>
    </location>
</feature>
<comment type="caution">
    <text evidence="2">The sequence shown here is derived from an EMBL/GenBank/DDBJ whole genome shotgun (WGS) entry which is preliminary data.</text>
</comment>
<keyword evidence="3" id="KW-1185">Reference proteome</keyword>
<dbReference type="EMBL" id="BLXT01006926">
    <property type="protein sequence ID" value="GFO34727.1"/>
    <property type="molecule type" value="Genomic_DNA"/>
</dbReference>
<name>A0AAV4CS69_9GAST</name>
<evidence type="ECO:0000313" key="3">
    <source>
        <dbReference type="Proteomes" id="UP000735302"/>
    </source>
</evidence>
<evidence type="ECO:0000313" key="2">
    <source>
        <dbReference type="EMBL" id="GFO34727.1"/>
    </source>
</evidence>
<dbReference type="Proteomes" id="UP000735302">
    <property type="component" value="Unassembled WGS sequence"/>
</dbReference>
<feature type="compositionally biased region" description="Pro residues" evidence="1">
    <location>
        <begin position="192"/>
        <end position="201"/>
    </location>
</feature>
<feature type="region of interest" description="Disordered" evidence="1">
    <location>
        <begin position="103"/>
        <end position="225"/>
    </location>
</feature>
<gene>
    <name evidence="2" type="ORF">PoB_006123200</name>
</gene>